<gene>
    <name evidence="3" type="ORF">HMPREF9488_02855</name>
</gene>
<feature type="transmembrane region" description="Helical" evidence="1">
    <location>
        <begin position="74"/>
        <end position="99"/>
    </location>
</feature>
<feature type="transmembrane region" description="Helical" evidence="1">
    <location>
        <begin position="182"/>
        <end position="201"/>
    </location>
</feature>
<dbReference type="HOGENOM" id="CLU_020211_13_3_9"/>
<evidence type="ECO:0000313" key="3">
    <source>
        <dbReference type="EMBL" id="EFW03869.1"/>
    </source>
</evidence>
<proteinExistence type="predicted"/>
<dbReference type="PANTHER" id="PTHR40448:SF1">
    <property type="entry name" value="TWO-COMPONENT SENSOR HISTIDINE KINASE"/>
    <property type="match status" value="1"/>
</dbReference>
<keyword evidence="1" id="KW-0812">Transmembrane</keyword>
<keyword evidence="1" id="KW-1133">Transmembrane helix</keyword>
<feature type="transmembrane region" description="Helical" evidence="1">
    <location>
        <begin position="6"/>
        <end position="25"/>
    </location>
</feature>
<dbReference type="Pfam" id="PF14501">
    <property type="entry name" value="HATPase_c_5"/>
    <property type="match status" value="1"/>
</dbReference>
<keyword evidence="4" id="KW-1185">Reference proteome</keyword>
<dbReference type="InterPro" id="IPR036890">
    <property type="entry name" value="HATPase_C_sf"/>
</dbReference>
<protein>
    <recommendedName>
        <fullName evidence="2">Sensor histidine kinase NatK-like C-terminal domain-containing protein</fullName>
    </recommendedName>
</protein>
<accession>E7GDL2</accession>
<keyword evidence="1" id="KW-0472">Membrane</keyword>
<dbReference type="eggNOG" id="COG3290">
    <property type="taxonomic scope" value="Bacteria"/>
</dbReference>
<name>E7GDL2_9FIRM</name>
<comment type="caution">
    <text evidence="3">The sequence shown here is derived from an EMBL/GenBank/DDBJ whole genome shotgun (WGS) entry which is preliminary data.</text>
</comment>
<dbReference type="STRING" id="100884.GCA_000269565_00518"/>
<reference evidence="3 4" key="1">
    <citation type="submission" date="2010-12" db="EMBL/GenBank/DDBJ databases">
        <title>The Genome Sequence of Coprobacillus sp. strain 29_1.</title>
        <authorList>
            <consortium name="The Broad Institute Genome Sequencing Platform"/>
            <person name="Earl A."/>
            <person name="Ward D."/>
            <person name="Feldgarden M."/>
            <person name="Gevers D."/>
            <person name="Daigneault M."/>
            <person name="Sibley C.D."/>
            <person name="White A."/>
            <person name="Strauss J."/>
            <person name="Allen-Vercoe E."/>
            <person name="Young S.K."/>
            <person name="Zeng Q."/>
            <person name="Gargeya S."/>
            <person name="Fitzgerald M."/>
            <person name="Haas B."/>
            <person name="Abouelleil A."/>
            <person name="Alvarado L."/>
            <person name="Arachchi H.M."/>
            <person name="Berlin A."/>
            <person name="Brown A."/>
            <person name="Chapman S.B."/>
            <person name="Chen Z."/>
            <person name="Dunbar C."/>
            <person name="Freedman E."/>
            <person name="Gearin G."/>
            <person name="Gellesch M."/>
            <person name="Goldberg J."/>
            <person name="Griggs A."/>
            <person name="Gujja S."/>
            <person name="Heilman E."/>
            <person name="Heiman D."/>
            <person name="Howarth C."/>
            <person name="Larson L."/>
            <person name="Lui A."/>
            <person name="MacDonald P.J.P."/>
            <person name="Mehta T."/>
            <person name="Montmayeur A."/>
            <person name="Murphy C."/>
            <person name="Neiman D."/>
            <person name="Pearson M."/>
            <person name="Priest M."/>
            <person name="Roberts A."/>
            <person name="Saif S."/>
            <person name="Shea T."/>
            <person name="Shenoy N."/>
            <person name="Sisk P."/>
            <person name="Stolte C."/>
            <person name="Sykes S."/>
            <person name="White J."/>
            <person name="Yandava C."/>
            <person name="Nusbaum C."/>
            <person name="Birren B."/>
        </authorList>
    </citation>
    <scope>NUCLEOTIDE SEQUENCE [LARGE SCALE GENOMIC DNA]</scope>
    <source>
        <strain evidence="3 4">29_1</strain>
    </source>
</reference>
<dbReference type="EMBL" id="ADKX01000042">
    <property type="protein sequence ID" value="EFW03869.1"/>
    <property type="molecule type" value="Genomic_DNA"/>
</dbReference>
<dbReference type="PANTHER" id="PTHR40448">
    <property type="entry name" value="TWO-COMPONENT SENSOR HISTIDINE KINASE"/>
    <property type="match status" value="1"/>
</dbReference>
<evidence type="ECO:0000313" key="4">
    <source>
        <dbReference type="Proteomes" id="UP000003157"/>
    </source>
</evidence>
<dbReference type="InterPro" id="IPR032834">
    <property type="entry name" value="NatK-like_C"/>
</dbReference>
<dbReference type="RefSeq" id="WP_008789942.1">
    <property type="nucleotide sequence ID" value="NZ_GL636580.1"/>
</dbReference>
<dbReference type="SUPFAM" id="SSF55874">
    <property type="entry name" value="ATPase domain of HSP90 chaperone/DNA topoisomerase II/histidine kinase"/>
    <property type="match status" value="1"/>
</dbReference>
<sequence length="433" mass="50399">MANLSWSIMQLIDCCLYLFLGYSLFGEKIKGNKKIYMSFLLIAICIFTLEHYTHITLAFILPILLLFMMSQTYIIHRSVIVLSVVCIIMIIQQYLALSLFPYEIMNNNRQIDLYSICCAFVVIGVSFFIKYVREHLKFVIHLSDIPSYIYMNIILGICAGILPLTLVNYLENEIPIRLRISILCVSYFSIICSLISVFVFVKNYKEKDGLKKQNQLKNELLNMQERYFIDTVKNYEHLRKFKHDIQGHFRVISQLESQKSYNELHSYIQKLKMTMQKEQVFQCSHSHISAIVNSYIEDMKSENIELKVIYSVTGFIKIDVIDLDSVVYNLLSNAFEAEKKVGKDEKIITLNFMGSQEDLLIEIVNDVNDDECINFIRKNKTSKKDKFNHGIGIKNIKDIANKYNGDIDIQIENGRLSIEVFFNNVIDIGKEDE</sequence>
<evidence type="ECO:0000259" key="2">
    <source>
        <dbReference type="Pfam" id="PF14501"/>
    </source>
</evidence>
<dbReference type="Proteomes" id="UP000003157">
    <property type="component" value="Unassembled WGS sequence"/>
</dbReference>
<dbReference type="AlphaFoldDB" id="E7GDL2"/>
<feature type="transmembrane region" description="Helical" evidence="1">
    <location>
        <begin position="37"/>
        <end position="68"/>
    </location>
</feature>
<feature type="transmembrane region" description="Helical" evidence="1">
    <location>
        <begin position="111"/>
        <end position="129"/>
    </location>
</feature>
<organism evidence="3 4">
    <name type="scientific">Coprobacillus cateniformis</name>
    <dbReference type="NCBI Taxonomy" id="100884"/>
    <lineage>
        <taxon>Bacteria</taxon>
        <taxon>Bacillati</taxon>
        <taxon>Bacillota</taxon>
        <taxon>Erysipelotrichia</taxon>
        <taxon>Erysipelotrichales</taxon>
        <taxon>Coprobacillaceae</taxon>
        <taxon>Coprobacillus</taxon>
    </lineage>
</organism>
<evidence type="ECO:0000256" key="1">
    <source>
        <dbReference type="SAM" id="Phobius"/>
    </source>
</evidence>
<dbReference type="GO" id="GO:0042802">
    <property type="term" value="F:identical protein binding"/>
    <property type="evidence" value="ECO:0007669"/>
    <property type="project" value="TreeGrafter"/>
</dbReference>
<feature type="transmembrane region" description="Helical" evidence="1">
    <location>
        <begin position="149"/>
        <end position="170"/>
    </location>
</feature>
<dbReference type="Gene3D" id="3.30.565.10">
    <property type="entry name" value="Histidine kinase-like ATPase, C-terminal domain"/>
    <property type="match status" value="1"/>
</dbReference>
<feature type="domain" description="Sensor histidine kinase NatK-like C-terminal" evidence="2">
    <location>
        <begin position="319"/>
        <end position="421"/>
    </location>
</feature>